<dbReference type="OrthoDB" id="7619812at2"/>
<dbReference type="PROSITE" id="PS00166">
    <property type="entry name" value="ENOYL_COA_HYDRATASE"/>
    <property type="match status" value="1"/>
</dbReference>
<dbReference type="EC" id="4.2.1.17" evidence="3"/>
<dbReference type="AlphaFoldDB" id="A0A344PGS5"/>
<dbReference type="Gene3D" id="1.10.12.10">
    <property type="entry name" value="Lyase 2-enoyl-coa Hydratase, Chain A, domain 2"/>
    <property type="match status" value="1"/>
</dbReference>
<protein>
    <submittedName>
        <fullName evidence="3">Enoyl-CoA hydratase</fullName>
        <ecNumber evidence="3">4.2.1.17</ecNumber>
    </submittedName>
</protein>
<dbReference type="NCBIfam" id="NF005700">
    <property type="entry name" value="PRK07511.1"/>
    <property type="match status" value="1"/>
</dbReference>
<sequence>MSDATCEIRDEGDRLVVTNINPARRNALSQGFYDGLTEALRTAASSPRIGAVVITGAEGFFCAGGDLGFLVQAQDMVLAERRARIDALHHVIRAIHACPRPVIAAVEGGAAGAGLSLALACDLVVAARDARFTAAYVNAGLVPDGGLTAALSAALPPQLVAEICLMGRPVSAERLFAAGAINLLTEPGSALAEAELMASQLATGPAAAQAAIKGLIGSAQASLRATQFEAEADAMGAALGQPEAAEGIAAFLGKRSPDFARLRR</sequence>
<dbReference type="PANTHER" id="PTHR43459">
    <property type="entry name" value="ENOYL-COA HYDRATASE"/>
    <property type="match status" value="1"/>
</dbReference>
<dbReference type="Proteomes" id="UP000252023">
    <property type="component" value="Chromosome"/>
</dbReference>
<keyword evidence="3" id="KW-0456">Lyase</keyword>
<dbReference type="Pfam" id="PF00378">
    <property type="entry name" value="ECH_1"/>
    <property type="match status" value="1"/>
</dbReference>
<dbReference type="GO" id="GO:0004300">
    <property type="term" value="F:enoyl-CoA hydratase activity"/>
    <property type="evidence" value="ECO:0007669"/>
    <property type="project" value="UniProtKB-EC"/>
</dbReference>
<dbReference type="EMBL" id="CP030918">
    <property type="protein sequence ID" value="AXC48580.1"/>
    <property type="molecule type" value="Genomic_DNA"/>
</dbReference>
<evidence type="ECO:0000256" key="1">
    <source>
        <dbReference type="ARBA" id="ARBA00005254"/>
    </source>
</evidence>
<evidence type="ECO:0000313" key="3">
    <source>
        <dbReference type="EMBL" id="AXC48580.1"/>
    </source>
</evidence>
<evidence type="ECO:0000256" key="2">
    <source>
        <dbReference type="RuleBase" id="RU003707"/>
    </source>
</evidence>
<dbReference type="SUPFAM" id="SSF52096">
    <property type="entry name" value="ClpP/crotonase"/>
    <property type="match status" value="1"/>
</dbReference>
<dbReference type="InterPro" id="IPR029045">
    <property type="entry name" value="ClpP/crotonase-like_dom_sf"/>
</dbReference>
<dbReference type="CDD" id="cd06558">
    <property type="entry name" value="crotonase-like"/>
    <property type="match status" value="1"/>
</dbReference>
<dbReference type="PANTHER" id="PTHR43459:SF1">
    <property type="entry name" value="EG:BACN32G11.4 PROTEIN"/>
    <property type="match status" value="1"/>
</dbReference>
<dbReference type="KEGG" id="pars:DRW48_01695"/>
<accession>A0A344PGS5</accession>
<dbReference type="InterPro" id="IPR018376">
    <property type="entry name" value="Enoyl-CoA_hyd/isom_CS"/>
</dbReference>
<comment type="similarity">
    <text evidence="1 2">Belongs to the enoyl-CoA hydratase/isomerase family.</text>
</comment>
<dbReference type="InterPro" id="IPR014748">
    <property type="entry name" value="Enoyl-CoA_hydra_C"/>
</dbReference>
<dbReference type="NCBIfam" id="NF046063">
    <property type="entry name" value="oxepin_alt"/>
    <property type="match status" value="1"/>
</dbReference>
<name>A0A344PGS5_9RHOB</name>
<keyword evidence="4" id="KW-1185">Reference proteome</keyword>
<organism evidence="3 4">
    <name type="scientific">Paracoccus suum</name>
    <dbReference type="NCBI Taxonomy" id="2259340"/>
    <lineage>
        <taxon>Bacteria</taxon>
        <taxon>Pseudomonadati</taxon>
        <taxon>Pseudomonadota</taxon>
        <taxon>Alphaproteobacteria</taxon>
        <taxon>Rhodobacterales</taxon>
        <taxon>Paracoccaceae</taxon>
        <taxon>Paracoccus</taxon>
    </lineage>
</organism>
<proteinExistence type="inferred from homology"/>
<dbReference type="InterPro" id="IPR001753">
    <property type="entry name" value="Enoyl-CoA_hydra/iso"/>
</dbReference>
<reference evidence="4" key="1">
    <citation type="submission" date="2018-07" db="EMBL/GenBank/DDBJ databases">
        <title>Genome sequencing of Paracoccus sp. SC2-6.</title>
        <authorList>
            <person name="Heo J."/>
            <person name="Kim S.-J."/>
            <person name="Kwon S.-W."/>
        </authorList>
    </citation>
    <scope>NUCLEOTIDE SEQUENCE [LARGE SCALE GENOMIC DNA]</scope>
    <source>
        <strain evidence="4">SC2-6</strain>
    </source>
</reference>
<evidence type="ECO:0000313" key="4">
    <source>
        <dbReference type="Proteomes" id="UP000252023"/>
    </source>
</evidence>
<gene>
    <name evidence="3" type="ORF">DRW48_01695</name>
</gene>
<dbReference type="Gene3D" id="3.90.226.10">
    <property type="entry name" value="2-enoyl-CoA Hydratase, Chain A, domain 1"/>
    <property type="match status" value="1"/>
</dbReference>
<dbReference type="RefSeq" id="WP_114074899.1">
    <property type="nucleotide sequence ID" value="NZ_CP030918.1"/>
</dbReference>